<dbReference type="PANTHER" id="PTHR22906:SF21">
    <property type="entry name" value="SEMA DOMAIN-CONTAINING PROTEIN"/>
    <property type="match status" value="1"/>
</dbReference>
<comment type="caution">
    <text evidence="5">The sequence shown here is derived from an EMBL/GenBank/DDBJ whole genome shotgun (WGS) entry which is preliminary data.</text>
</comment>
<dbReference type="EMBL" id="BDSP01000218">
    <property type="protein sequence ID" value="GAX25019.1"/>
    <property type="molecule type" value="Genomic_DNA"/>
</dbReference>
<name>A0A1Z5KFJ3_FISSO</name>
<dbReference type="InParanoid" id="A0A1Z5KFJ3"/>
<dbReference type="PROSITE" id="PS50092">
    <property type="entry name" value="TSP1"/>
    <property type="match status" value="1"/>
</dbReference>
<reference evidence="5 6" key="1">
    <citation type="journal article" date="2015" name="Plant Cell">
        <title>Oil accumulation by the oleaginous diatom Fistulifera solaris as revealed by the genome and transcriptome.</title>
        <authorList>
            <person name="Tanaka T."/>
            <person name="Maeda Y."/>
            <person name="Veluchamy A."/>
            <person name="Tanaka M."/>
            <person name="Abida H."/>
            <person name="Marechal E."/>
            <person name="Bowler C."/>
            <person name="Muto M."/>
            <person name="Sunaga Y."/>
            <person name="Tanaka M."/>
            <person name="Yoshino T."/>
            <person name="Taniguchi T."/>
            <person name="Fukuda Y."/>
            <person name="Nemoto M."/>
            <person name="Matsumoto M."/>
            <person name="Wong P.S."/>
            <person name="Aburatani S."/>
            <person name="Fujibuchi W."/>
        </authorList>
    </citation>
    <scope>NUCLEOTIDE SEQUENCE [LARGE SCALE GENOMIC DNA]</scope>
    <source>
        <strain evidence="5 6">JPCC DA0580</strain>
    </source>
</reference>
<dbReference type="PANTHER" id="PTHR22906">
    <property type="entry name" value="PROPERDIN"/>
    <property type="match status" value="1"/>
</dbReference>
<evidence type="ECO:0000256" key="2">
    <source>
        <dbReference type="ARBA" id="ARBA00023157"/>
    </source>
</evidence>
<accession>A0A1Z5KFJ3</accession>
<dbReference type="Pfam" id="PF00090">
    <property type="entry name" value="TSP_1"/>
    <property type="match status" value="2"/>
</dbReference>
<dbReference type="AlphaFoldDB" id="A0A1Z5KFJ3"/>
<organism evidence="5 6">
    <name type="scientific">Fistulifera solaris</name>
    <name type="common">Oleaginous diatom</name>
    <dbReference type="NCBI Taxonomy" id="1519565"/>
    <lineage>
        <taxon>Eukaryota</taxon>
        <taxon>Sar</taxon>
        <taxon>Stramenopiles</taxon>
        <taxon>Ochrophyta</taxon>
        <taxon>Bacillariophyta</taxon>
        <taxon>Bacillariophyceae</taxon>
        <taxon>Bacillariophycidae</taxon>
        <taxon>Naviculales</taxon>
        <taxon>Naviculaceae</taxon>
        <taxon>Fistulifera</taxon>
    </lineage>
</organism>
<keyword evidence="4" id="KW-0732">Signal</keyword>
<proteinExistence type="predicted"/>
<evidence type="ECO:0000256" key="1">
    <source>
        <dbReference type="ARBA" id="ARBA00022737"/>
    </source>
</evidence>
<dbReference type="Gene3D" id="2.20.100.10">
    <property type="entry name" value="Thrombospondin type-1 (TSP1) repeat"/>
    <property type="match status" value="2"/>
</dbReference>
<dbReference type="InterPro" id="IPR052065">
    <property type="entry name" value="Compl_asym_regulator"/>
</dbReference>
<gene>
    <name evidence="5" type="ORF">FisN_2Lh303</name>
</gene>
<feature type="signal peptide" evidence="4">
    <location>
        <begin position="1"/>
        <end position="15"/>
    </location>
</feature>
<keyword evidence="6" id="KW-1185">Reference proteome</keyword>
<dbReference type="SUPFAM" id="SSF82895">
    <property type="entry name" value="TSP-1 type 1 repeat"/>
    <property type="match status" value="1"/>
</dbReference>
<keyword evidence="1" id="KW-0677">Repeat</keyword>
<feature type="region of interest" description="Disordered" evidence="3">
    <location>
        <begin position="164"/>
        <end position="191"/>
    </location>
</feature>
<evidence type="ECO:0000256" key="3">
    <source>
        <dbReference type="SAM" id="MobiDB-lite"/>
    </source>
</evidence>
<feature type="chain" id="PRO_5012893622" evidence="4">
    <location>
        <begin position="16"/>
        <end position="282"/>
    </location>
</feature>
<dbReference type="InterPro" id="IPR036383">
    <property type="entry name" value="TSP1_rpt_sf"/>
</dbReference>
<dbReference type="Proteomes" id="UP000198406">
    <property type="component" value="Unassembled WGS sequence"/>
</dbReference>
<evidence type="ECO:0000313" key="5">
    <source>
        <dbReference type="EMBL" id="GAX25019.1"/>
    </source>
</evidence>
<feature type="compositionally biased region" description="Low complexity" evidence="3">
    <location>
        <begin position="176"/>
        <end position="187"/>
    </location>
</feature>
<sequence>MKLLLLITGCASISAQVVVNGGWSDWVDDGICCGGFIKKIRVCNNPEPSGGGTFCAGPSELPFTCELDQCGSDGWSEWSEYTPCCNLANTRSRTCLSVNANVCVGDATESIPCERTDGSTECFFANVATGACEVPLSIENQTLFETREQCCSTQFAAEDFGVCMGDPTAPTPSEPTTPTSGGEEPTSGGSGGEVVVNGGWGEWTEYNTCCENTQSRFRVCDNPKPSENGAPCVGSFREERPCSPNVCGVDTDGSAGASSSEKRFAVPSVASAVLFALTGAVL</sequence>
<dbReference type="OrthoDB" id="5964156at2759"/>
<evidence type="ECO:0000313" key="6">
    <source>
        <dbReference type="Proteomes" id="UP000198406"/>
    </source>
</evidence>
<evidence type="ECO:0000256" key="4">
    <source>
        <dbReference type="SAM" id="SignalP"/>
    </source>
</evidence>
<dbReference type="InterPro" id="IPR000884">
    <property type="entry name" value="TSP1_rpt"/>
</dbReference>
<keyword evidence="2" id="KW-1015">Disulfide bond</keyword>
<protein>
    <submittedName>
        <fullName evidence="5">Uncharacterized protein</fullName>
    </submittedName>
</protein>